<sequence length="59" mass="6886">MLERVVRVVVREEGYKGIVCVFICEEDGSVYLEIKEPGVKEKKIVKFNKYLKIIERIVA</sequence>
<proteinExistence type="predicted"/>
<dbReference type="Proteomes" id="UP000199701">
    <property type="component" value="Unassembled WGS sequence"/>
</dbReference>
<accession>A0A1I0NEJ8</accession>
<protein>
    <submittedName>
        <fullName evidence="1">Uncharacterized protein</fullName>
    </submittedName>
</protein>
<organism evidence="1 2">
    <name type="scientific">[Clostridium] fimetarium</name>
    <dbReference type="NCBI Taxonomy" id="99656"/>
    <lineage>
        <taxon>Bacteria</taxon>
        <taxon>Bacillati</taxon>
        <taxon>Bacillota</taxon>
        <taxon>Clostridia</taxon>
        <taxon>Lachnospirales</taxon>
        <taxon>Lachnospiraceae</taxon>
    </lineage>
</organism>
<dbReference type="EMBL" id="FOJI01000003">
    <property type="protein sequence ID" value="SEV99649.1"/>
    <property type="molecule type" value="Genomic_DNA"/>
</dbReference>
<reference evidence="1 2" key="1">
    <citation type="submission" date="2016-10" db="EMBL/GenBank/DDBJ databases">
        <authorList>
            <person name="de Groot N.N."/>
        </authorList>
    </citation>
    <scope>NUCLEOTIDE SEQUENCE [LARGE SCALE GENOMIC DNA]</scope>
    <source>
        <strain evidence="1 2">DSM 9179</strain>
    </source>
</reference>
<name>A0A1I0NEJ8_9FIRM</name>
<evidence type="ECO:0000313" key="1">
    <source>
        <dbReference type="EMBL" id="SEV99649.1"/>
    </source>
</evidence>
<evidence type="ECO:0000313" key="2">
    <source>
        <dbReference type="Proteomes" id="UP000199701"/>
    </source>
</evidence>
<dbReference type="RefSeq" id="WP_092451096.1">
    <property type="nucleotide sequence ID" value="NZ_FOJI01000003.1"/>
</dbReference>
<dbReference type="AlphaFoldDB" id="A0A1I0NEJ8"/>
<keyword evidence="2" id="KW-1185">Reference proteome</keyword>
<gene>
    <name evidence="1" type="ORF">SAMN05421659_10339</name>
</gene>